<dbReference type="eggNOG" id="ENOG5031M3D">
    <property type="taxonomic scope" value="Bacteria"/>
</dbReference>
<evidence type="ECO:0000256" key="3">
    <source>
        <dbReference type="ARBA" id="ARBA00022670"/>
    </source>
</evidence>
<dbReference type="Gene3D" id="3.40.390.10">
    <property type="entry name" value="Collagenase (Catalytic Domain)"/>
    <property type="match status" value="1"/>
</dbReference>
<keyword evidence="5" id="KW-0378">Hydrolase</keyword>
<evidence type="ECO:0000259" key="8">
    <source>
        <dbReference type="SMART" id="SM01351"/>
    </source>
</evidence>
<organism evidence="9 10">
    <name type="scientific">Gemmatimonas phototrophica</name>
    <dbReference type="NCBI Taxonomy" id="1379270"/>
    <lineage>
        <taxon>Bacteria</taxon>
        <taxon>Pseudomonadati</taxon>
        <taxon>Gemmatimonadota</taxon>
        <taxon>Gemmatimonadia</taxon>
        <taxon>Gemmatimonadales</taxon>
        <taxon>Gemmatimonadaceae</taxon>
        <taxon>Gemmatimonas</taxon>
    </lineage>
</organism>
<dbReference type="STRING" id="1379270.GEMMAAP_01800"/>
<gene>
    <name evidence="9" type="ORF">GEMMAAP_01800</name>
</gene>
<evidence type="ECO:0000256" key="1">
    <source>
        <dbReference type="ARBA" id="ARBA00001947"/>
    </source>
</evidence>
<protein>
    <recommendedName>
        <fullName evidence="8">Lysine-specific metallo-endopeptidase domain-containing protein</fullName>
    </recommendedName>
</protein>
<evidence type="ECO:0000256" key="4">
    <source>
        <dbReference type="ARBA" id="ARBA00022723"/>
    </source>
</evidence>
<comment type="cofactor">
    <cofactor evidence="1">
        <name>Zn(2+)</name>
        <dbReference type="ChEBI" id="CHEBI:29105"/>
    </cofactor>
</comment>
<keyword evidence="4" id="KW-0479">Metal-binding</keyword>
<comment type="similarity">
    <text evidence="2">Belongs to the peptidase M35 family.</text>
</comment>
<dbReference type="GO" id="GO:0006508">
    <property type="term" value="P:proteolysis"/>
    <property type="evidence" value="ECO:0007669"/>
    <property type="project" value="UniProtKB-KW"/>
</dbReference>
<evidence type="ECO:0000256" key="6">
    <source>
        <dbReference type="ARBA" id="ARBA00022833"/>
    </source>
</evidence>
<keyword evidence="7" id="KW-0482">Metalloprotease</keyword>
<dbReference type="KEGG" id="gph:GEMMAAP_01800"/>
<dbReference type="CDD" id="cd11306">
    <property type="entry name" value="M35_peptidyl-Lys"/>
    <property type="match status" value="1"/>
</dbReference>
<sequence>MDGASAQSRSGLEVRVSLAPEQRGNGPVMARVTVTNLTGAAVEISETELPSEDMETAQFVVMRNGQQVRYEGPHIKRGPVMAAEMVRIAAGATLTYDIELSRAYDLAQDGSYSVEFQSRVASSAQPSLRSARQDVRLYGRTLATNGISTTGLSSLTSLISYSKCTVTQQTQLVAALNQAATYAAQSKAYLAGNTLGDRYTWWFGGVTSANATIVRNNFTAIDNAFATKAITVDCGCKKTYYAYVYPSQPYKIYVCRAFWSAPLAGTDSRGGTLIHEMSHFNAVAGTDDWAYGQSAARSLALSNPLRAIDNADNHEYFAENTPQRQ</sequence>
<dbReference type="GO" id="GO:0046872">
    <property type="term" value="F:metal ion binding"/>
    <property type="evidence" value="ECO:0007669"/>
    <property type="project" value="UniProtKB-KW"/>
</dbReference>
<reference evidence="9 10" key="2">
    <citation type="journal article" date="2016" name="Environ. Microbiol. Rep.">
        <title>Metagenomic evidence for the presence of phototrophic Gemmatimonadetes bacteria in diverse environments.</title>
        <authorList>
            <person name="Zeng Y."/>
            <person name="Baumbach J."/>
            <person name="Barbosa E.G."/>
            <person name="Azevedo V."/>
            <person name="Zhang C."/>
            <person name="Koblizek M."/>
        </authorList>
    </citation>
    <scope>NUCLEOTIDE SEQUENCE [LARGE SCALE GENOMIC DNA]</scope>
    <source>
        <strain evidence="9 10">AP64</strain>
    </source>
</reference>
<dbReference type="GO" id="GO:0004222">
    <property type="term" value="F:metalloendopeptidase activity"/>
    <property type="evidence" value="ECO:0007669"/>
    <property type="project" value="InterPro"/>
</dbReference>
<evidence type="ECO:0000256" key="5">
    <source>
        <dbReference type="ARBA" id="ARBA00022801"/>
    </source>
</evidence>
<keyword evidence="10" id="KW-1185">Reference proteome</keyword>
<dbReference type="PANTHER" id="PTHR37016:SF3">
    <property type="entry name" value="NEUTRAL PROTEASE 2-RELATED"/>
    <property type="match status" value="1"/>
</dbReference>
<dbReference type="InterPro" id="IPR034115">
    <property type="entry name" value="M35_peptidyl-Lys"/>
</dbReference>
<name>A0A143BPT1_9BACT</name>
<evidence type="ECO:0000256" key="7">
    <source>
        <dbReference type="ARBA" id="ARBA00023049"/>
    </source>
</evidence>
<dbReference type="Pfam" id="PF14521">
    <property type="entry name" value="Aspzincin_M35"/>
    <property type="match status" value="1"/>
</dbReference>
<proteinExistence type="inferred from homology"/>
<accession>A0A143BPT1</accession>
<dbReference type="InterPro" id="IPR029463">
    <property type="entry name" value="Lys_MEP"/>
</dbReference>
<feature type="domain" description="Lysine-specific metallo-endopeptidase" evidence="8">
    <location>
        <begin position="188"/>
        <end position="319"/>
    </location>
</feature>
<dbReference type="EMBL" id="CP011454">
    <property type="protein sequence ID" value="AMW06471.1"/>
    <property type="molecule type" value="Genomic_DNA"/>
</dbReference>
<dbReference type="InterPro" id="IPR024079">
    <property type="entry name" value="MetalloPept_cat_dom_sf"/>
</dbReference>
<reference evidence="9 10" key="1">
    <citation type="journal article" date="2014" name="Proc. Natl. Acad. Sci. U.S.A.">
        <title>Functional type 2 photosynthetic reaction centers found in the rare bacterial phylum Gemmatimonadetes.</title>
        <authorList>
            <person name="Zeng Y."/>
            <person name="Feng F."/>
            <person name="Medova H."/>
            <person name="Dean J."/>
            <person name="Koblizek M."/>
        </authorList>
    </citation>
    <scope>NUCLEOTIDE SEQUENCE [LARGE SCALE GENOMIC DNA]</scope>
    <source>
        <strain evidence="9 10">AP64</strain>
    </source>
</reference>
<dbReference type="SUPFAM" id="SSF55486">
    <property type="entry name" value="Metalloproteases ('zincins'), catalytic domain"/>
    <property type="match status" value="1"/>
</dbReference>
<dbReference type="Proteomes" id="UP000076404">
    <property type="component" value="Chromosome"/>
</dbReference>
<keyword evidence="3" id="KW-0645">Protease</keyword>
<dbReference type="SMART" id="SM01351">
    <property type="entry name" value="Aspzincin_M35"/>
    <property type="match status" value="1"/>
</dbReference>
<evidence type="ECO:0000313" key="10">
    <source>
        <dbReference type="Proteomes" id="UP000076404"/>
    </source>
</evidence>
<keyword evidence="6" id="KW-0862">Zinc</keyword>
<evidence type="ECO:0000256" key="2">
    <source>
        <dbReference type="ARBA" id="ARBA00010279"/>
    </source>
</evidence>
<dbReference type="PANTHER" id="PTHR37016">
    <property type="match status" value="1"/>
</dbReference>
<dbReference type="InterPro" id="IPR050414">
    <property type="entry name" value="Fungal_M35_metalloproteases"/>
</dbReference>
<dbReference type="Gene3D" id="2.60.40.2970">
    <property type="match status" value="1"/>
</dbReference>
<dbReference type="AlphaFoldDB" id="A0A143BPT1"/>
<evidence type="ECO:0000313" key="9">
    <source>
        <dbReference type="EMBL" id="AMW06471.1"/>
    </source>
</evidence>